<organism evidence="1 2">
    <name type="scientific">Candidatus Uhrbacteria bacterium RIFCSPHIGHO2_12_FULL_54_23</name>
    <dbReference type="NCBI Taxonomy" id="1802397"/>
    <lineage>
        <taxon>Bacteria</taxon>
        <taxon>Candidatus Uhriibacteriota</taxon>
    </lineage>
</organism>
<reference evidence="1 2" key="1">
    <citation type="journal article" date="2016" name="Nat. Commun.">
        <title>Thousands of microbial genomes shed light on interconnected biogeochemical processes in an aquifer system.</title>
        <authorList>
            <person name="Anantharaman K."/>
            <person name="Brown C.T."/>
            <person name="Hug L.A."/>
            <person name="Sharon I."/>
            <person name="Castelle C.J."/>
            <person name="Probst A.J."/>
            <person name="Thomas B.C."/>
            <person name="Singh A."/>
            <person name="Wilkins M.J."/>
            <person name="Karaoz U."/>
            <person name="Brodie E.L."/>
            <person name="Williams K.H."/>
            <person name="Hubbard S.S."/>
            <person name="Banfield J.F."/>
        </authorList>
    </citation>
    <scope>NUCLEOTIDE SEQUENCE [LARGE SCALE GENOMIC DNA]</scope>
</reference>
<proteinExistence type="predicted"/>
<protein>
    <submittedName>
        <fullName evidence="1">Uncharacterized protein</fullName>
    </submittedName>
</protein>
<gene>
    <name evidence="1" type="ORF">A3J43_03545</name>
</gene>
<sequence>MGKKETIQGKVLYLSCLLIRVVEQLVEKECWKVECQDFEGIKIGYIFKNTVNPNEIFSLHSDSSIGSFEIQYPYQDCILAPIKKNNAGTISLPRLTNQGDS</sequence>
<name>A0A1F7UML6_9BACT</name>
<comment type="caution">
    <text evidence="1">The sequence shown here is derived from an EMBL/GenBank/DDBJ whole genome shotgun (WGS) entry which is preliminary data.</text>
</comment>
<dbReference type="Proteomes" id="UP000176604">
    <property type="component" value="Unassembled WGS sequence"/>
</dbReference>
<evidence type="ECO:0000313" key="2">
    <source>
        <dbReference type="Proteomes" id="UP000176604"/>
    </source>
</evidence>
<accession>A0A1F7UML6</accession>
<evidence type="ECO:0000313" key="1">
    <source>
        <dbReference type="EMBL" id="OGL79475.1"/>
    </source>
</evidence>
<dbReference type="AlphaFoldDB" id="A0A1F7UML6"/>
<dbReference type="EMBL" id="MGEF01000007">
    <property type="protein sequence ID" value="OGL79475.1"/>
    <property type="molecule type" value="Genomic_DNA"/>
</dbReference>